<dbReference type="PANTHER" id="PTHR44313">
    <property type="entry name" value="DNAJ HOMOLOG SUBFAMILY C MEMBER 17"/>
    <property type="match status" value="1"/>
</dbReference>
<evidence type="ECO:0000256" key="2">
    <source>
        <dbReference type="ARBA" id="ARBA00004496"/>
    </source>
</evidence>
<keyword evidence="3" id="KW-0963">Cytoplasm</keyword>
<proteinExistence type="predicted"/>
<dbReference type="InterPro" id="IPR001623">
    <property type="entry name" value="DnaJ_domain"/>
</dbReference>
<dbReference type="GO" id="GO:0000390">
    <property type="term" value="P:spliceosomal complex disassembly"/>
    <property type="evidence" value="ECO:0007669"/>
    <property type="project" value="EnsemblFungi"/>
</dbReference>
<dbReference type="CDD" id="cd06257">
    <property type="entry name" value="DnaJ"/>
    <property type="match status" value="1"/>
</dbReference>
<dbReference type="HOGENOM" id="CLU_063717_0_0_1"/>
<accession>A0A0C7NDD0</accession>
<keyword evidence="8" id="KW-1185">Reference proteome</keyword>
<dbReference type="SMART" id="SM00271">
    <property type="entry name" value="DnaJ"/>
    <property type="match status" value="1"/>
</dbReference>
<dbReference type="AlphaFoldDB" id="A0A0C7NDD0"/>
<evidence type="ECO:0000313" key="7">
    <source>
        <dbReference type="EMBL" id="CEP64359.1"/>
    </source>
</evidence>
<comment type="subcellular location">
    <subcellularLocation>
        <location evidence="2">Cytoplasm</location>
    </subcellularLocation>
    <subcellularLocation>
        <location evidence="1">Nucleus</location>
    </subcellularLocation>
</comment>
<dbReference type="InterPro" id="IPR052094">
    <property type="entry name" value="Pre-mRNA-splicing_ERAD"/>
</dbReference>
<dbReference type="SUPFAM" id="SSF46565">
    <property type="entry name" value="Chaperone J-domain"/>
    <property type="match status" value="1"/>
</dbReference>
<dbReference type="OrthoDB" id="436519at2759"/>
<dbReference type="RefSeq" id="XP_022630567.1">
    <property type="nucleotide sequence ID" value="XM_022775191.1"/>
</dbReference>
<dbReference type="GeneID" id="34687907"/>
<reference evidence="7 8" key="1">
    <citation type="submission" date="2014-12" db="EMBL/GenBank/DDBJ databases">
        <authorList>
            <person name="Neuveglise Cecile"/>
        </authorList>
    </citation>
    <scope>NUCLEOTIDE SEQUENCE [LARGE SCALE GENOMIC DNA]</scope>
    <source>
        <strain evidence="7 8">CBS 12615</strain>
    </source>
</reference>
<evidence type="ECO:0000256" key="4">
    <source>
        <dbReference type="ARBA" id="ARBA00023186"/>
    </source>
</evidence>
<dbReference type="InterPro" id="IPR036869">
    <property type="entry name" value="J_dom_sf"/>
</dbReference>
<organism evidence="7 8">
    <name type="scientific">Lachancea lanzarotensis</name>
    <dbReference type="NCBI Taxonomy" id="1245769"/>
    <lineage>
        <taxon>Eukaryota</taxon>
        <taxon>Fungi</taxon>
        <taxon>Dikarya</taxon>
        <taxon>Ascomycota</taxon>
        <taxon>Saccharomycotina</taxon>
        <taxon>Saccharomycetes</taxon>
        <taxon>Saccharomycetales</taxon>
        <taxon>Saccharomycetaceae</taxon>
        <taxon>Lachancea</taxon>
    </lineage>
</organism>
<dbReference type="EMBL" id="LN736370">
    <property type="protein sequence ID" value="CEP64359.1"/>
    <property type="molecule type" value="Genomic_DNA"/>
</dbReference>
<dbReference type="GO" id="GO:0005737">
    <property type="term" value="C:cytoplasm"/>
    <property type="evidence" value="ECO:0007669"/>
    <property type="project" value="UniProtKB-SubCell"/>
</dbReference>
<keyword evidence="4" id="KW-0143">Chaperone</keyword>
<dbReference type="Gene3D" id="1.10.287.110">
    <property type="entry name" value="DnaJ domain"/>
    <property type="match status" value="1"/>
</dbReference>
<dbReference type="STRING" id="1245769.A0A0C7NDD0"/>
<dbReference type="PANTHER" id="PTHR44313:SF1">
    <property type="entry name" value="DNAJ HOMOLOG SUBFAMILY C MEMBER 17"/>
    <property type="match status" value="1"/>
</dbReference>
<dbReference type="PROSITE" id="PS50076">
    <property type="entry name" value="DNAJ_2"/>
    <property type="match status" value="1"/>
</dbReference>
<dbReference type="GO" id="GO:0005684">
    <property type="term" value="C:U2-type spliceosomal complex"/>
    <property type="evidence" value="ECO:0007669"/>
    <property type="project" value="EnsemblFungi"/>
</dbReference>
<dbReference type="Proteomes" id="UP000054304">
    <property type="component" value="Unassembled WGS sequence"/>
</dbReference>
<sequence length="282" mass="33428">MDLDSAIRQQLDLYQTLDIQIKAPDDLSKVTSLQIRRKFRQKALRYHPDKNPDSPDAASKFQLLDETVKLLENATTRKVYDSWYYENFLKRREININTELQRKRLQSRERAAVSQPYQSINLSEYEKYGNTLRKMKHFKIPYGDWRHIEKNPSTLKHKLQDSCTLRLELSNNKLLQSKDQLRDLVSNQFQAAIFDLYYSSRNDYENDSTIVSYVIFETIEDTLRILENWNTRHNSLLLQSALGKYLEDISPKVDPSIFTFDREVELLPEIQQRLANDTIQLD</sequence>
<keyword evidence="5" id="KW-0539">Nucleus</keyword>
<dbReference type="GO" id="GO:0000974">
    <property type="term" value="C:Prp19 complex"/>
    <property type="evidence" value="ECO:0007669"/>
    <property type="project" value="EnsemblFungi"/>
</dbReference>
<evidence type="ECO:0000256" key="1">
    <source>
        <dbReference type="ARBA" id="ARBA00004123"/>
    </source>
</evidence>
<protein>
    <submittedName>
        <fullName evidence="7">LALA0S11e02300g1_1</fullName>
    </submittedName>
</protein>
<evidence type="ECO:0000313" key="8">
    <source>
        <dbReference type="Proteomes" id="UP000054304"/>
    </source>
</evidence>
<feature type="domain" description="J" evidence="6">
    <location>
        <begin position="12"/>
        <end position="84"/>
    </location>
</feature>
<evidence type="ECO:0000256" key="5">
    <source>
        <dbReference type="ARBA" id="ARBA00023242"/>
    </source>
</evidence>
<name>A0A0C7NDD0_9SACH</name>
<dbReference type="Pfam" id="PF00226">
    <property type="entry name" value="DnaJ"/>
    <property type="match status" value="1"/>
</dbReference>
<evidence type="ECO:0000256" key="3">
    <source>
        <dbReference type="ARBA" id="ARBA00022490"/>
    </source>
</evidence>
<evidence type="ECO:0000259" key="6">
    <source>
        <dbReference type="PROSITE" id="PS50076"/>
    </source>
</evidence>
<gene>
    <name evidence="7" type="ORF">LALA0_S11e02300g</name>
</gene>